<dbReference type="KEGG" id="lcv:FBA2_04135"/>
<dbReference type="OrthoDB" id="2166222at2"/>
<keyword evidence="3" id="KW-1185">Reference proteome</keyword>
<evidence type="ECO:0000313" key="1">
    <source>
        <dbReference type="EMBL" id="BCX29916.1"/>
    </source>
</evidence>
<dbReference type="Gene3D" id="3.30.1820.10">
    <property type="entry name" value="Lp2179-like"/>
    <property type="match status" value="1"/>
</dbReference>
<dbReference type="SUPFAM" id="SSF160800">
    <property type="entry name" value="Lp2179-like"/>
    <property type="match status" value="1"/>
</dbReference>
<name>A0A0B2XDE9_LATCU</name>
<proteinExistence type="predicted"/>
<reference evidence="2" key="2">
    <citation type="submission" date="2023-02" db="EMBL/GenBank/DDBJ databases">
        <title>Complete genome sequence of Lactobacillus curvatus CACC879 isolated from Pig feces.</title>
        <authorList>
            <person name="Park S."/>
            <person name="Park M.A."/>
            <person name="Kim D.-H."/>
            <person name="Kim Y."/>
        </authorList>
    </citation>
    <scope>NUCLEOTIDE SEQUENCE</scope>
    <source>
        <strain evidence="2">CACC879</strain>
    </source>
</reference>
<accession>A0A0B2XDE9</accession>
<dbReference type="InterPro" id="IPR014965">
    <property type="entry name" value="Amino_acid_metab_prot_put"/>
</dbReference>
<dbReference type="Proteomes" id="UP000825100">
    <property type="component" value="Chromosome"/>
</dbReference>
<evidence type="ECO:0000313" key="4">
    <source>
        <dbReference type="Proteomes" id="UP001215533"/>
    </source>
</evidence>
<dbReference type="Pfam" id="PF08866">
    <property type="entry name" value="DUF1831"/>
    <property type="match status" value="1"/>
</dbReference>
<dbReference type="RefSeq" id="WP_004270492.1">
    <property type="nucleotide sequence ID" value="NZ_AP024685.1"/>
</dbReference>
<dbReference type="AlphaFoldDB" id="A0A0B2XDE9"/>
<organism evidence="2 4">
    <name type="scientific">Latilactobacillus curvatus</name>
    <name type="common">Lactobacillus curvatus</name>
    <dbReference type="NCBI Taxonomy" id="28038"/>
    <lineage>
        <taxon>Bacteria</taxon>
        <taxon>Bacillati</taxon>
        <taxon>Bacillota</taxon>
        <taxon>Bacilli</taxon>
        <taxon>Lactobacillales</taxon>
        <taxon>Lactobacillaceae</taxon>
        <taxon>Latilactobacillus</taxon>
    </lineage>
</organism>
<sequence>MALLKTTATVLGSTVQYRLNPAVKKYTLRDVGFVPTNNGNFQMERPLDPNSPFNSAIKLKMTIGKELQTLKMSVTSPDGLHPVDIFKSEKNAENVEQFNFIIANLVAREVLIKEG</sequence>
<gene>
    <name evidence="1" type="ORF">LTWDN19_04830</name>
    <name evidence="2" type="ORF">PSR33_01750</name>
</gene>
<dbReference type="EMBL" id="CP117683">
    <property type="protein sequence ID" value="WDC92295.1"/>
    <property type="molecule type" value="Genomic_DNA"/>
</dbReference>
<dbReference type="InterPro" id="IPR035942">
    <property type="entry name" value="Lp2179-like_sf"/>
</dbReference>
<dbReference type="Proteomes" id="UP001215533">
    <property type="component" value="Chromosome"/>
</dbReference>
<evidence type="ECO:0000313" key="3">
    <source>
        <dbReference type="Proteomes" id="UP000825100"/>
    </source>
</evidence>
<protein>
    <submittedName>
        <fullName evidence="1">Cysteine desulfurase</fullName>
    </submittedName>
    <submittedName>
        <fullName evidence="2">DUF1831 domain-containing protein</fullName>
    </submittedName>
</protein>
<dbReference type="EMBL" id="AP024685">
    <property type="protein sequence ID" value="BCX29916.1"/>
    <property type="molecule type" value="Genomic_DNA"/>
</dbReference>
<evidence type="ECO:0000313" key="2">
    <source>
        <dbReference type="EMBL" id="WDC92295.1"/>
    </source>
</evidence>
<reference evidence="1 3" key="1">
    <citation type="submission" date="2021-05" db="EMBL/GenBank/DDBJ databases">
        <title>Complete Genome Sequence of Latilactobacillus sp. Strain WDN19, a High D-Aspartate-producing Lactic Acid Bacterium Isolated from a Japanese Pickle.</title>
        <authorList>
            <person name="Kajitani K."/>
            <person name="Takahashi S."/>
        </authorList>
    </citation>
    <scope>NUCLEOTIDE SEQUENCE [LARGE SCALE GENOMIC DNA]</scope>
    <source>
        <strain evidence="1 3">WDN19</strain>
    </source>
</reference>